<proteinExistence type="predicted"/>
<name>A0A151II49_9HYME</name>
<dbReference type="STRING" id="456900.A0A151II49"/>
<dbReference type="Proteomes" id="UP000078542">
    <property type="component" value="Unassembled WGS sequence"/>
</dbReference>
<organism evidence="1 2">
    <name type="scientific">Cyphomyrmex costatus</name>
    <dbReference type="NCBI Taxonomy" id="456900"/>
    <lineage>
        <taxon>Eukaryota</taxon>
        <taxon>Metazoa</taxon>
        <taxon>Ecdysozoa</taxon>
        <taxon>Arthropoda</taxon>
        <taxon>Hexapoda</taxon>
        <taxon>Insecta</taxon>
        <taxon>Pterygota</taxon>
        <taxon>Neoptera</taxon>
        <taxon>Endopterygota</taxon>
        <taxon>Hymenoptera</taxon>
        <taxon>Apocrita</taxon>
        <taxon>Aculeata</taxon>
        <taxon>Formicoidea</taxon>
        <taxon>Formicidae</taxon>
        <taxon>Myrmicinae</taxon>
        <taxon>Cyphomyrmex</taxon>
    </lineage>
</organism>
<reference evidence="1 2" key="1">
    <citation type="submission" date="2016-03" db="EMBL/GenBank/DDBJ databases">
        <title>Cyphomyrmex costatus WGS genome.</title>
        <authorList>
            <person name="Nygaard S."/>
            <person name="Hu H."/>
            <person name="Boomsma J."/>
            <person name="Zhang G."/>
        </authorList>
    </citation>
    <scope>NUCLEOTIDE SEQUENCE [LARGE SCALE GENOMIC DNA]</scope>
    <source>
        <strain evidence="1">MS0001</strain>
        <tissue evidence="1">Whole body</tissue>
    </source>
</reference>
<accession>A0A151II49</accession>
<dbReference type="AlphaFoldDB" id="A0A151II49"/>
<sequence length="454" mass="53122">MDLEESVGGLLSMSMYYRYVDDILIMAKREEVEKIFEVFNSYHDRLKFTIEYESDRSINFLDLSLNVVDDKLILDWFHKKTFSGRYLSYYSNHPKCIKGVLWLLIREVIEVLIANIHKYCMVRRDLSNISYPNKNKNIRLEINKEKNHLVVPFIEGISEKVMPVEFARKPRSLDCVKLWKATEYRLILCYTGPLAFKSKLKKNVYFNFLSLHVIVRILSSPECNEDLLIYAQELILFFIKTFKKLYGIKNVSHNVHNLVHLVDDVKKFGPLDNFSAFKYENYMQIIKKDIRKADRPLQQVIRRCIEKEINSDSLQYIITLDSAMKHPKLMVLHSDGPLIDNCSNPQYKIVKYNGITLKARMLADNCYGLKCGAIVCIQNIAYCAQRNVPVIIGYEFLEKNDFYNIPCPSSLLGIYTVHSCSNLKSWLLSDVIRKYVKLPLEDKYVVFPLLHTVI</sequence>
<gene>
    <name evidence="1" type="ORF">ALC62_07533</name>
</gene>
<protein>
    <recommendedName>
        <fullName evidence="3">Reverse transcriptase domain-containing protein</fullName>
    </recommendedName>
</protein>
<dbReference type="PANTHER" id="PTHR33053">
    <property type="entry name" value="PROTEIN, PUTATIVE-RELATED"/>
    <property type="match status" value="1"/>
</dbReference>
<evidence type="ECO:0000313" key="2">
    <source>
        <dbReference type="Proteomes" id="UP000078542"/>
    </source>
</evidence>
<keyword evidence="2" id="KW-1185">Reference proteome</keyword>
<evidence type="ECO:0000313" key="1">
    <source>
        <dbReference type="EMBL" id="KYN01704.1"/>
    </source>
</evidence>
<dbReference type="EMBL" id="KQ977586">
    <property type="protein sequence ID" value="KYN01704.1"/>
    <property type="molecule type" value="Genomic_DNA"/>
</dbReference>
<evidence type="ECO:0008006" key="3">
    <source>
        <dbReference type="Google" id="ProtNLM"/>
    </source>
</evidence>